<keyword evidence="1" id="KW-0732">Signal</keyword>
<evidence type="ECO:0000256" key="1">
    <source>
        <dbReference type="SAM" id="SignalP"/>
    </source>
</evidence>
<dbReference type="InterPro" id="IPR013783">
    <property type="entry name" value="Ig-like_fold"/>
</dbReference>
<keyword evidence="3" id="KW-1185">Reference proteome</keyword>
<protein>
    <recommendedName>
        <fullName evidence="4">Lipoprotein</fullName>
    </recommendedName>
</protein>
<dbReference type="KEGG" id="ggr:HKW67_01865"/>
<dbReference type="Proteomes" id="UP000500938">
    <property type="component" value="Chromosome"/>
</dbReference>
<feature type="chain" id="PRO_5026814079" description="Lipoprotein" evidence="1">
    <location>
        <begin position="37"/>
        <end position="803"/>
    </location>
</feature>
<dbReference type="Gene3D" id="2.60.40.10">
    <property type="entry name" value="Immunoglobulins"/>
    <property type="match status" value="1"/>
</dbReference>
<organism evidence="2 3">
    <name type="scientific">Gemmatimonas groenlandica</name>
    <dbReference type="NCBI Taxonomy" id="2732249"/>
    <lineage>
        <taxon>Bacteria</taxon>
        <taxon>Pseudomonadati</taxon>
        <taxon>Gemmatimonadota</taxon>
        <taxon>Gemmatimonadia</taxon>
        <taxon>Gemmatimonadales</taxon>
        <taxon>Gemmatimonadaceae</taxon>
        <taxon>Gemmatimonas</taxon>
    </lineage>
</organism>
<name>A0A6M4ILR6_9BACT</name>
<evidence type="ECO:0000313" key="2">
    <source>
        <dbReference type="EMBL" id="QJR34356.1"/>
    </source>
</evidence>
<dbReference type="SUPFAM" id="SSF50974">
    <property type="entry name" value="Nitrous oxide reductase, N-terminal domain"/>
    <property type="match status" value="1"/>
</dbReference>
<dbReference type="Gene3D" id="2.130.10.10">
    <property type="entry name" value="YVTN repeat-like/Quinoprotein amine dehydrogenase"/>
    <property type="match status" value="1"/>
</dbReference>
<sequence length="803" mass="85549">MSEFIAGRSSLRPTPRTARPLALAAVVALTALGACSGDEVIDPPFRDTIVPRVQVAKGNTVADTMLSMTVNATDNIGLKRVRVLLAGGISATYDTVMTSAVTSLTVNVNIRVPNNAPLGATVNARAVAIDGAGNVSDTSRVALTVGNLEPPQAVVTSPVTGSPVVSGKSLVISFSGKARYKVRTLGYEITGAYNVKDSASFGNPLRDSVAVLDTLVVPDTVKGQLITVTPFVTDSLNQRVLGTAVQYAVQSPANATTVPIVRTGVAARLEVQDTIFVEATDPVGISVLGYEVRGLTGQLIVADSVTSTGGFSTLVRTFRSRVPVTVFPTLVTVTGFARNANGRRDVARFTSGALRLDTVAVVAGYTSPLPTGGQVADAFYFPRTDRIYLSNIERNWLEVYNLADSTFRTPIAVGSRPWGIAPWPRNRDGVMADTLLVANSGGTNISYVDLKTGTTGREVFRYALPNIVAYSITTVRSEATDAPMTQRTVYDFSDRPQYIAATCNGANTPGAPCQDIIAVYSTTPTPGQSVPFPNQGTLRWENLTQRTSHFFFEQAIGQSVGRSDTLEVERFAAGGFGKDSLLVPYKQRVPNGNGGFFDYSIVIRLDRLAFRDTTFVRGSGNFRRAVFGEGGSVLGSRAMTYDATLGFDSTPPVPVIDKGISRPIDVSDFVANTFSRVQGVGVNFDGELNAVKGDSTYLFDKTLRLQGILQSRPSGGGLDFHPLNTGANSTLRTRLAFIASSEPVIDVFDTYCYRKIASIPIRDPIIGPVRATTRPNGQLVLVGATIRGVTVVALPDNFTTTCQ</sequence>
<feature type="signal peptide" evidence="1">
    <location>
        <begin position="1"/>
        <end position="36"/>
    </location>
</feature>
<accession>A0A6M4ILR6</accession>
<reference evidence="2 3" key="1">
    <citation type="submission" date="2020-05" db="EMBL/GenBank/DDBJ databases">
        <title>Complete genome sequence of Gemmatimonas greenlandica TET16.</title>
        <authorList>
            <person name="Zeng Y."/>
        </authorList>
    </citation>
    <scope>NUCLEOTIDE SEQUENCE [LARGE SCALE GENOMIC DNA]</scope>
    <source>
        <strain evidence="2 3">TET16</strain>
    </source>
</reference>
<dbReference type="RefSeq" id="WP_171223782.1">
    <property type="nucleotide sequence ID" value="NZ_CP053085.1"/>
</dbReference>
<dbReference type="InterPro" id="IPR011045">
    <property type="entry name" value="N2O_reductase_N"/>
</dbReference>
<dbReference type="AlphaFoldDB" id="A0A6M4ILR6"/>
<gene>
    <name evidence="2" type="ORF">HKW67_01865</name>
</gene>
<dbReference type="InterPro" id="IPR015943">
    <property type="entry name" value="WD40/YVTN_repeat-like_dom_sf"/>
</dbReference>
<proteinExistence type="predicted"/>
<evidence type="ECO:0008006" key="4">
    <source>
        <dbReference type="Google" id="ProtNLM"/>
    </source>
</evidence>
<dbReference type="EMBL" id="CP053085">
    <property type="protein sequence ID" value="QJR34356.1"/>
    <property type="molecule type" value="Genomic_DNA"/>
</dbReference>
<evidence type="ECO:0000313" key="3">
    <source>
        <dbReference type="Proteomes" id="UP000500938"/>
    </source>
</evidence>